<evidence type="ECO:0000256" key="1">
    <source>
        <dbReference type="ARBA" id="ARBA00004141"/>
    </source>
</evidence>
<dbReference type="GO" id="GO:0015165">
    <property type="term" value="F:pyrimidine nucleotide-sugar transmembrane transporter activity"/>
    <property type="evidence" value="ECO:0007669"/>
    <property type="project" value="InterPro"/>
</dbReference>
<dbReference type="STRING" id="77020.A0A0M8MQY9"/>
<name>A0A0M8MQY9_9BASI</name>
<gene>
    <name evidence="6" type="ORF">Malapachy_2813</name>
</gene>
<organism evidence="6 7">
    <name type="scientific">Malassezia pachydermatis</name>
    <dbReference type="NCBI Taxonomy" id="77020"/>
    <lineage>
        <taxon>Eukaryota</taxon>
        <taxon>Fungi</taxon>
        <taxon>Dikarya</taxon>
        <taxon>Basidiomycota</taxon>
        <taxon>Ustilaginomycotina</taxon>
        <taxon>Malasseziomycetes</taxon>
        <taxon>Malasseziales</taxon>
        <taxon>Malasseziaceae</taxon>
        <taxon>Malassezia</taxon>
    </lineage>
</organism>
<keyword evidence="3 5" id="KW-1133">Transmembrane helix</keyword>
<dbReference type="GO" id="GO:0000139">
    <property type="term" value="C:Golgi membrane"/>
    <property type="evidence" value="ECO:0007669"/>
    <property type="project" value="InterPro"/>
</dbReference>
<evidence type="ECO:0000313" key="7">
    <source>
        <dbReference type="Proteomes" id="UP000037751"/>
    </source>
</evidence>
<evidence type="ECO:0000256" key="2">
    <source>
        <dbReference type="ARBA" id="ARBA00022692"/>
    </source>
</evidence>
<keyword evidence="2 5" id="KW-0812">Transmembrane</keyword>
<dbReference type="PANTHER" id="PTHR13146:SF0">
    <property type="entry name" value="SOLUTE CARRIER FAMILY 35 MEMBER F6"/>
    <property type="match status" value="1"/>
</dbReference>
<dbReference type="OrthoDB" id="408493at2759"/>
<feature type="transmembrane region" description="Helical" evidence="5">
    <location>
        <begin position="259"/>
        <end position="284"/>
    </location>
</feature>
<evidence type="ECO:0000256" key="3">
    <source>
        <dbReference type="ARBA" id="ARBA00022989"/>
    </source>
</evidence>
<feature type="transmembrane region" description="Helical" evidence="5">
    <location>
        <begin position="152"/>
        <end position="170"/>
    </location>
</feature>
<reference evidence="6 7" key="1">
    <citation type="submission" date="2015-07" db="EMBL/GenBank/DDBJ databases">
        <title>Draft Genome Sequence of Malassezia furfur CBS1878 and Malassezia pachydermatis CBS1879.</title>
        <authorList>
            <person name="Triana S."/>
            <person name="Ohm R."/>
            <person name="Gonzalez A."/>
            <person name="DeCock H."/>
            <person name="Restrepo S."/>
            <person name="Celis A."/>
        </authorList>
    </citation>
    <scope>NUCLEOTIDE SEQUENCE [LARGE SCALE GENOMIC DNA]</scope>
    <source>
        <strain evidence="6 7">CBS 1879</strain>
    </source>
</reference>
<comment type="subcellular location">
    <subcellularLocation>
        <location evidence="1">Membrane</location>
        <topology evidence="1">Multi-pass membrane protein</topology>
    </subcellularLocation>
</comment>
<keyword evidence="7" id="KW-1185">Reference proteome</keyword>
<dbReference type="EMBL" id="LGAV01000011">
    <property type="protein sequence ID" value="KOS12544.1"/>
    <property type="molecule type" value="Genomic_DNA"/>
</dbReference>
<dbReference type="SUPFAM" id="SSF103481">
    <property type="entry name" value="Multidrug resistance efflux transporter EmrE"/>
    <property type="match status" value="1"/>
</dbReference>
<dbReference type="InterPro" id="IPR007271">
    <property type="entry name" value="Nuc_sug_transpt"/>
</dbReference>
<feature type="transmembrane region" description="Helical" evidence="5">
    <location>
        <begin position="220"/>
        <end position="239"/>
    </location>
</feature>
<protein>
    <submittedName>
        <fullName evidence="6">Integral membrane protein</fullName>
    </submittedName>
</protein>
<dbReference type="VEuPathDB" id="FungiDB:Malapachy_2813"/>
<keyword evidence="4 5" id="KW-0472">Membrane</keyword>
<dbReference type="AlphaFoldDB" id="A0A0M8MQY9"/>
<dbReference type="GeneID" id="28729175"/>
<evidence type="ECO:0000256" key="5">
    <source>
        <dbReference type="SAM" id="Phobius"/>
    </source>
</evidence>
<proteinExistence type="predicted"/>
<accession>A0A0M8MQY9</accession>
<dbReference type="InterPro" id="IPR037185">
    <property type="entry name" value="EmrE-like"/>
</dbReference>
<dbReference type="RefSeq" id="XP_017990176.1">
    <property type="nucleotide sequence ID" value="XM_018137299.1"/>
</dbReference>
<dbReference type="PANTHER" id="PTHR13146">
    <property type="match status" value="1"/>
</dbReference>
<evidence type="ECO:0000313" key="6">
    <source>
        <dbReference type="EMBL" id="KOS12544.1"/>
    </source>
</evidence>
<dbReference type="Pfam" id="PF04142">
    <property type="entry name" value="Nuc_sug_transp"/>
    <property type="match status" value="1"/>
</dbReference>
<evidence type="ECO:0000256" key="4">
    <source>
        <dbReference type="ARBA" id="ARBA00023136"/>
    </source>
</evidence>
<dbReference type="Proteomes" id="UP000037751">
    <property type="component" value="Unassembled WGS sequence"/>
</dbReference>
<feature type="transmembrane region" description="Helical" evidence="5">
    <location>
        <begin position="304"/>
        <end position="325"/>
    </location>
</feature>
<sequence length="407" mass="44724">MFITGILNSIVMKWQDMQCVEHCKPNSSKKPVLYSQPVWQTLQMFTGEAVCVLMFALGEMYQRYQEAQALKAFEAAENGDGPLLASNSAAGGYGTMNQTNQNASMISVGRESILDRPFWPTAFKFFVPASMDIFATTLMNCALIIMPVSIHQMTRGALVMWVGLFSVMFLRHHLRLYQWMSLLMVMMGVCVVGLSSILAQQKAASSIPSAIVMLANAPEYSAAKTLLGILMVMGAQIFAAMQFVWEEKVMEEDHVVEPLLVVGLEGVFGMFQILIAMCVMHYFYGSTPQGKGGFFDMYTGFHQTFGIPSVRFSAVLCALSIALYNSFGLNVTKFMSATARSTIDTSRTLGICAVSLWLGWEVLQPVSGTVQALGFAMVAYGTFVFNKVVAPPAVLLPDEEHPIPGEE</sequence>
<feature type="transmembrane region" description="Helical" evidence="5">
    <location>
        <begin position="182"/>
        <end position="200"/>
    </location>
</feature>
<comment type="caution">
    <text evidence="6">The sequence shown here is derived from an EMBL/GenBank/DDBJ whole genome shotgun (WGS) entry which is preliminary data.</text>
</comment>